<dbReference type="EMBL" id="BAABAL010000004">
    <property type="protein sequence ID" value="GAA3988862.1"/>
    <property type="molecule type" value="Genomic_DNA"/>
</dbReference>
<accession>A0ABP7QVU3</accession>
<evidence type="ECO:0000313" key="3">
    <source>
        <dbReference type="Proteomes" id="UP001501747"/>
    </source>
</evidence>
<keyword evidence="3" id="KW-1185">Reference proteome</keyword>
<protein>
    <submittedName>
        <fullName evidence="2">Uncharacterized protein</fullName>
    </submittedName>
</protein>
<sequence length="119" mass="13199">MKIRAKDGDVFHINEHHVIRLYRAVNRDRIGTSTGTHVVLLAEFSDWNGLAEKAIVSKAVFSHNRIEWKKKGTELFPSEAATSCGSPARRSRRWPPTSTTSTSRSPCASAPRTSPARSP</sequence>
<proteinExistence type="predicted"/>
<organism evidence="2 3">
    <name type="scientific">Allokutzneria multivorans</name>
    <dbReference type="NCBI Taxonomy" id="1142134"/>
    <lineage>
        <taxon>Bacteria</taxon>
        <taxon>Bacillati</taxon>
        <taxon>Actinomycetota</taxon>
        <taxon>Actinomycetes</taxon>
        <taxon>Pseudonocardiales</taxon>
        <taxon>Pseudonocardiaceae</taxon>
        <taxon>Allokutzneria</taxon>
    </lineage>
</organism>
<evidence type="ECO:0000313" key="2">
    <source>
        <dbReference type="EMBL" id="GAA3988862.1"/>
    </source>
</evidence>
<feature type="compositionally biased region" description="Low complexity" evidence="1">
    <location>
        <begin position="94"/>
        <end position="112"/>
    </location>
</feature>
<name>A0ABP7QVU3_9PSEU</name>
<dbReference type="Proteomes" id="UP001501747">
    <property type="component" value="Unassembled WGS sequence"/>
</dbReference>
<evidence type="ECO:0000256" key="1">
    <source>
        <dbReference type="SAM" id="MobiDB-lite"/>
    </source>
</evidence>
<reference evidence="3" key="1">
    <citation type="journal article" date="2019" name="Int. J. Syst. Evol. Microbiol.">
        <title>The Global Catalogue of Microorganisms (GCM) 10K type strain sequencing project: providing services to taxonomists for standard genome sequencing and annotation.</title>
        <authorList>
            <consortium name="The Broad Institute Genomics Platform"/>
            <consortium name="The Broad Institute Genome Sequencing Center for Infectious Disease"/>
            <person name="Wu L."/>
            <person name="Ma J."/>
        </authorList>
    </citation>
    <scope>NUCLEOTIDE SEQUENCE [LARGE SCALE GENOMIC DNA]</scope>
    <source>
        <strain evidence="3">JCM 17342</strain>
    </source>
</reference>
<gene>
    <name evidence="2" type="ORF">GCM10022247_04180</name>
</gene>
<comment type="caution">
    <text evidence="2">The sequence shown here is derived from an EMBL/GenBank/DDBJ whole genome shotgun (WGS) entry which is preliminary data.</text>
</comment>
<feature type="region of interest" description="Disordered" evidence="1">
    <location>
        <begin position="78"/>
        <end position="119"/>
    </location>
</feature>